<protein>
    <submittedName>
        <fullName evidence="1">Uncharacterized protein</fullName>
    </submittedName>
</protein>
<sequence>MPKNHHHCLNETRTPVHGIKAQGTEVIQTVVCLRHRWAWGLGILVIRWLSNCPDHGYWGVLPFQREVLNGGEGGEQPHPGVEIAHTVVLAADVKTVHRSPGEDGGELVKSILEVERPRGEIAGVEPQRNAWSSVGPPYVPCQFAAGMPAFDFAKRNHLKDGEAAGILGKEGEESICDVYRGVGDVTNNPDVGVGW</sequence>
<dbReference type="EMBL" id="AYKW01000005">
    <property type="protein sequence ID" value="PIL34688.1"/>
    <property type="molecule type" value="Genomic_DNA"/>
</dbReference>
<dbReference type="AlphaFoldDB" id="A0A2G8SM83"/>
<proteinExistence type="predicted"/>
<reference evidence="1 2" key="1">
    <citation type="journal article" date="2015" name="Sci. Rep.">
        <title>Chromosome-level genome map provides insights into diverse defense mechanisms in the medicinal fungus Ganoderma sinense.</title>
        <authorList>
            <person name="Zhu Y."/>
            <person name="Xu J."/>
            <person name="Sun C."/>
            <person name="Zhou S."/>
            <person name="Xu H."/>
            <person name="Nelson D.R."/>
            <person name="Qian J."/>
            <person name="Song J."/>
            <person name="Luo H."/>
            <person name="Xiang L."/>
            <person name="Li Y."/>
            <person name="Xu Z."/>
            <person name="Ji A."/>
            <person name="Wang L."/>
            <person name="Lu S."/>
            <person name="Hayward A."/>
            <person name="Sun W."/>
            <person name="Li X."/>
            <person name="Schwartz D.C."/>
            <person name="Wang Y."/>
            <person name="Chen S."/>
        </authorList>
    </citation>
    <scope>NUCLEOTIDE SEQUENCE [LARGE SCALE GENOMIC DNA]</scope>
    <source>
        <strain evidence="1 2">ZZ0214-1</strain>
    </source>
</reference>
<dbReference type="Proteomes" id="UP000230002">
    <property type="component" value="Unassembled WGS sequence"/>
</dbReference>
<keyword evidence="2" id="KW-1185">Reference proteome</keyword>
<gene>
    <name evidence="1" type="ORF">GSI_03468</name>
</gene>
<organism evidence="1 2">
    <name type="scientific">Ganoderma sinense ZZ0214-1</name>
    <dbReference type="NCBI Taxonomy" id="1077348"/>
    <lineage>
        <taxon>Eukaryota</taxon>
        <taxon>Fungi</taxon>
        <taxon>Dikarya</taxon>
        <taxon>Basidiomycota</taxon>
        <taxon>Agaricomycotina</taxon>
        <taxon>Agaricomycetes</taxon>
        <taxon>Polyporales</taxon>
        <taxon>Polyporaceae</taxon>
        <taxon>Ganoderma</taxon>
    </lineage>
</organism>
<comment type="caution">
    <text evidence="1">The sequence shown here is derived from an EMBL/GenBank/DDBJ whole genome shotgun (WGS) entry which is preliminary data.</text>
</comment>
<name>A0A2G8SM83_9APHY</name>
<evidence type="ECO:0000313" key="2">
    <source>
        <dbReference type="Proteomes" id="UP000230002"/>
    </source>
</evidence>
<evidence type="ECO:0000313" key="1">
    <source>
        <dbReference type="EMBL" id="PIL34688.1"/>
    </source>
</evidence>
<accession>A0A2G8SM83</accession>